<evidence type="ECO:0000313" key="2">
    <source>
        <dbReference type="EMBL" id="SNV50903.1"/>
    </source>
</evidence>
<dbReference type="InterPro" id="IPR051161">
    <property type="entry name" value="Mannose-6P_isomerase_type2"/>
</dbReference>
<dbReference type="InterPro" id="IPR001538">
    <property type="entry name" value="Man6P_isomerase-2_C"/>
</dbReference>
<gene>
    <name evidence="2" type="primary">manC1_2</name>
    <name evidence="2" type="ORF">SAMEA4412677_02529</name>
</gene>
<evidence type="ECO:0000313" key="3">
    <source>
        <dbReference type="Proteomes" id="UP000215196"/>
    </source>
</evidence>
<dbReference type="SUPFAM" id="SSF51182">
    <property type="entry name" value="RmlC-like cupins"/>
    <property type="match status" value="1"/>
</dbReference>
<dbReference type="KEGG" id="ctak:4412677_02529"/>
<dbReference type="GO" id="GO:0005976">
    <property type="term" value="P:polysaccharide metabolic process"/>
    <property type="evidence" value="ECO:0007669"/>
    <property type="project" value="InterPro"/>
</dbReference>
<organism evidence="2 3">
    <name type="scientific">Chryseobacterium taklimakanense</name>
    <dbReference type="NCBI Taxonomy" id="536441"/>
    <lineage>
        <taxon>Bacteria</taxon>
        <taxon>Pseudomonadati</taxon>
        <taxon>Bacteroidota</taxon>
        <taxon>Flavobacteriia</taxon>
        <taxon>Flavobacteriales</taxon>
        <taxon>Weeksellaceae</taxon>
        <taxon>Chryseobacterium group</taxon>
        <taxon>Chryseobacterium</taxon>
    </lineage>
</organism>
<dbReference type="Pfam" id="PF01050">
    <property type="entry name" value="MannoseP_isomer"/>
    <property type="match status" value="1"/>
</dbReference>
<protein>
    <submittedName>
        <fullName evidence="2">Mannose-1-phosphate guanylyltransferase 1</fullName>
        <ecNumber evidence="2">2.7.7.13</ecNumber>
    </submittedName>
</protein>
<dbReference type="InterPro" id="IPR011051">
    <property type="entry name" value="RmlC_Cupin_sf"/>
</dbReference>
<dbReference type="Gene3D" id="2.60.120.10">
    <property type="entry name" value="Jelly Rolls"/>
    <property type="match status" value="1"/>
</dbReference>
<proteinExistence type="predicted"/>
<keyword evidence="2" id="KW-0548">Nucleotidyltransferase</keyword>
<dbReference type="EC" id="2.7.7.13" evidence="2"/>
<dbReference type="PANTHER" id="PTHR46390:SF1">
    <property type="entry name" value="MANNOSE-1-PHOSPHATE GUANYLYLTRANSFERASE"/>
    <property type="match status" value="1"/>
</dbReference>
<sequence length="122" mass="14476">MESSQNGIYLEVGKRPWGEYYVLQDEEYFKLKKIVVNPGQRLSYQYHFKRQEFWTVVKGNAVVTLEGEEHLLGYGESIFIPREAKHRIENRSSETLEFVEVQTGSYFGEDDIVRIEDDYQRD</sequence>
<dbReference type="AlphaFoldDB" id="A0A239XXU7"/>
<reference evidence="2 3" key="1">
    <citation type="submission" date="2017-06" db="EMBL/GenBank/DDBJ databases">
        <authorList>
            <consortium name="Pathogen Informatics"/>
        </authorList>
    </citation>
    <scope>NUCLEOTIDE SEQUENCE [LARGE SCALE GENOMIC DNA]</scope>
    <source>
        <strain evidence="2 3">NCTC13490</strain>
    </source>
</reference>
<keyword evidence="2" id="KW-0808">Transferase</keyword>
<feature type="domain" description="Mannose-6-phosphate isomerase type II C-terminal" evidence="1">
    <location>
        <begin position="14"/>
        <end position="117"/>
    </location>
</feature>
<evidence type="ECO:0000259" key="1">
    <source>
        <dbReference type="Pfam" id="PF01050"/>
    </source>
</evidence>
<dbReference type="RefSeq" id="WP_258454371.1">
    <property type="nucleotide sequence ID" value="NZ_LT906465.1"/>
</dbReference>
<dbReference type="EMBL" id="LT906465">
    <property type="protein sequence ID" value="SNV50903.1"/>
    <property type="molecule type" value="Genomic_DNA"/>
</dbReference>
<dbReference type="GO" id="GO:0004475">
    <property type="term" value="F:mannose-1-phosphate guanylyltransferase (GTP) activity"/>
    <property type="evidence" value="ECO:0007669"/>
    <property type="project" value="UniProtKB-EC"/>
</dbReference>
<keyword evidence="3" id="KW-1185">Reference proteome</keyword>
<accession>A0A239XXU7</accession>
<name>A0A239XXU7_9FLAO</name>
<dbReference type="CDD" id="cd02213">
    <property type="entry name" value="cupin_PMI_typeII_C"/>
    <property type="match status" value="1"/>
</dbReference>
<dbReference type="Proteomes" id="UP000215196">
    <property type="component" value="Chromosome 1"/>
</dbReference>
<dbReference type="GO" id="GO:0009298">
    <property type="term" value="P:GDP-mannose biosynthetic process"/>
    <property type="evidence" value="ECO:0007669"/>
    <property type="project" value="TreeGrafter"/>
</dbReference>
<dbReference type="PANTHER" id="PTHR46390">
    <property type="entry name" value="MANNOSE-1-PHOSPHATE GUANYLYLTRANSFERASE"/>
    <property type="match status" value="1"/>
</dbReference>
<dbReference type="InterPro" id="IPR014710">
    <property type="entry name" value="RmlC-like_jellyroll"/>
</dbReference>